<feature type="compositionally biased region" description="Low complexity" evidence="1">
    <location>
        <begin position="731"/>
        <end position="745"/>
    </location>
</feature>
<evidence type="ECO:0000313" key="4">
    <source>
        <dbReference type="Proteomes" id="UP001374579"/>
    </source>
</evidence>
<feature type="compositionally biased region" description="Polar residues" evidence="1">
    <location>
        <begin position="683"/>
        <end position="702"/>
    </location>
</feature>
<feature type="transmembrane region" description="Helical" evidence="2">
    <location>
        <begin position="42"/>
        <end position="64"/>
    </location>
</feature>
<feature type="compositionally biased region" description="Polar residues" evidence="1">
    <location>
        <begin position="639"/>
        <end position="650"/>
    </location>
</feature>
<feature type="compositionally biased region" description="Polar residues" evidence="1">
    <location>
        <begin position="717"/>
        <end position="729"/>
    </location>
</feature>
<feature type="compositionally biased region" description="Polar residues" evidence="1">
    <location>
        <begin position="589"/>
        <end position="608"/>
    </location>
</feature>
<feature type="compositionally biased region" description="Basic and acidic residues" evidence="1">
    <location>
        <begin position="703"/>
        <end position="714"/>
    </location>
</feature>
<accession>A0AAN9G0T9</accession>
<feature type="compositionally biased region" description="Polar residues" evidence="1">
    <location>
        <begin position="523"/>
        <end position="555"/>
    </location>
</feature>
<feature type="region of interest" description="Disordered" evidence="1">
    <location>
        <begin position="251"/>
        <end position="270"/>
    </location>
</feature>
<evidence type="ECO:0000313" key="3">
    <source>
        <dbReference type="EMBL" id="KAK7091218.1"/>
    </source>
</evidence>
<feature type="compositionally biased region" description="Polar residues" evidence="1">
    <location>
        <begin position="460"/>
        <end position="490"/>
    </location>
</feature>
<evidence type="ECO:0000256" key="1">
    <source>
        <dbReference type="SAM" id="MobiDB-lite"/>
    </source>
</evidence>
<feature type="transmembrane region" description="Helical" evidence="2">
    <location>
        <begin position="120"/>
        <end position="142"/>
    </location>
</feature>
<feature type="compositionally biased region" description="Polar residues" evidence="1">
    <location>
        <begin position="503"/>
        <end position="515"/>
    </location>
</feature>
<keyword evidence="2" id="KW-0472">Membrane</keyword>
<feature type="compositionally biased region" description="Basic residues" evidence="1">
    <location>
        <begin position="448"/>
        <end position="457"/>
    </location>
</feature>
<feature type="compositionally biased region" description="Polar residues" evidence="1">
    <location>
        <begin position="420"/>
        <end position="436"/>
    </location>
</feature>
<keyword evidence="2" id="KW-0812">Transmembrane</keyword>
<feature type="transmembrane region" description="Helical" evidence="2">
    <location>
        <begin position="76"/>
        <end position="100"/>
    </location>
</feature>
<feature type="compositionally biased region" description="Basic and acidic residues" evidence="1">
    <location>
        <begin position="559"/>
        <end position="572"/>
    </location>
</feature>
<sequence length="1140" mass="126147">MNSTTDTPSRLNRTRPHINTSFSGAAFYGTSSKDDDDVSSPLVYVLTTLCVLGIVLNSIGLCNLSLSFRAKHGSALLEVIGYCDLITCAAVLPFELYGLINLATVEVSGAPCWMLSGVDTWLNTITILVALVSQLYVLTRCLRPAHCPDLHFKLLSRLMGCVLLVSLGFSFLEIMARPAGLGVIPHDVKVSSVLREERGTCALREAMLLESRGSLTDTVIATRFVLLLLLAGAVVADLVVFVGQRNKQQNGVGEAGEATQRGGSSTRPETRDHIHYGRLMEAVEAVVDEEGQPLEDVGESSDEIIRWVSDTLTEDKLLIDKVLECYIYGRPLPTATVDTPSRTDPPITNVHVNASDYDDSGRTNMDESASLARSGVSRGGPNILGSSSTDAERHRSEGGYFDEQQNNNARDPKKPEYASRSGQPEVPQSRSYSPERQQSDTDEQRNNNARHPKKPKFASRSGQPEVSRVSQSRSYSPERQQSDTVGQRNNNARHPKKPKFASRSGQPEVPQSRSYSPDRERQQSNTGGQRSNNARHSHTPDSASAEQPAVSTLPRSRSKTQDTERQENEDKYSGAQKQYSGRHPHKSDSASSKQPVVSPVSRNRSNTPDTERLEREDNYPGRSKNINARRHKEHDSTRSEQPAVSTCSRSSSKKTDKEREESEDKYPGVHRNNNAKRHKEPDSASSQQPAVSTFSRSHINISDTEREQSEDKYHGGQKNNNARQSNKPDSASKVSSVSQSRSNISDTEGQQSEDKYPGGQRNNNARRHKEPAFTPILQQTTTSSGQQFNNDGENRSKTISNTLQPGTCFCGLRNANRSSNANPGSLPPPPHPPPPPRNPPPNPLNPSPNPTPACSSVNSGPAKAERTKNKSAVSIVVDPNRVKKTSNQSTVSIVVDHTDRVRRISFAVERVKRMSLATSSDVDASGTDEDMGHHYRQLSISQNRFRRLSSFDGLVTSALTYLQADPEQQVNLRKEMVFQMAVNRLKRAEQLEQSGHLERNARISVAGQRSVGRGTTHSGFLSHWMSSTVLEEPESGIDCAVVTMTAVTSVLVFVSCFPLCVVYLHHKMNTLSYADTHIVPSTSTFVDRYLWTDLYYFHATIKPLVFLVAVPKFRRRFIRVFKQCFESSTNESRKSSRRQL</sequence>
<feature type="transmembrane region" description="Helical" evidence="2">
    <location>
        <begin position="154"/>
        <end position="172"/>
    </location>
</feature>
<feature type="compositionally biased region" description="Basic residues" evidence="1">
    <location>
        <begin position="491"/>
        <end position="500"/>
    </location>
</feature>
<protein>
    <submittedName>
        <fullName evidence="3">Uncharacterized protein</fullName>
    </submittedName>
</protein>
<dbReference type="Proteomes" id="UP001374579">
    <property type="component" value="Unassembled WGS sequence"/>
</dbReference>
<comment type="caution">
    <text evidence="3">The sequence shown here is derived from an EMBL/GenBank/DDBJ whole genome shotgun (WGS) entry which is preliminary data.</text>
</comment>
<proteinExistence type="predicted"/>
<gene>
    <name evidence="3" type="ORF">V1264_008936</name>
</gene>
<dbReference type="Gene3D" id="1.20.1070.10">
    <property type="entry name" value="Rhodopsin 7-helix transmembrane proteins"/>
    <property type="match status" value="1"/>
</dbReference>
<feature type="compositionally biased region" description="Basic and acidic residues" evidence="1">
    <location>
        <begin position="653"/>
        <end position="667"/>
    </location>
</feature>
<feature type="compositionally biased region" description="Pro residues" evidence="1">
    <location>
        <begin position="825"/>
        <end position="851"/>
    </location>
</feature>
<keyword evidence="2" id="KW-1133">Transmembrane helix</keyword>
<name>A0AAN9G0T9_9CAEN</name>
<feature type="compositionally biased region" description="Polar residues" evidence="1">
    <location>
        <begin position="776"/>
        <end position="805"/>
    </location>
</feature>
<organism evidence="3 4">
    <name type="scientific">Littorina saxatilis</name>
    <dbReference type="NCBI Taxonomy" id="31220"/>
    <lineage>
        <taxon>Eukaryota</taxon>
        <taxon>Metazoa</taxon>
        <taxon>Spiralia</taxon>
        <taxon>Lophotrochozoa</taxon>
        <taxon>Mollusca</taxon>
        <taxon>Gastropoda</taxon>
        <taxon>Caenogastropoda</taxon>
        <taxon>Littorinimorpha</taxon>
        <taxon>Littorinoidea</taxon>
        <taxon>Littorinidae</taxon>
        <taxon>Littorina</taxon>
    </lineage>
</organism>
<feature type="compositionally biased region" description="Basic and acidic residues" evidence="1">
    <location>
        <begin position="609"/>
        <end position="619"/>
    </location>
</feature>
<feature type="transmembrane region" description="Helical" evidence="2">
    <location>
        <begin position="1040"/>
        <end position="1064"/>
    </location>
</feature>
<keyword evidence="4" id="KW-1185">Reference proteome</keyword>
<dbReference type="AlphaFoldDB" id="A0AAN9G0T9"/>
<reference evidence="3 4" key="1">
    <citation type="submission" date="2024-02" db="EMBL/GenBank/DDBJ databases">
        <title>Chromosome-scale genome assembly of the rough periwinkle Littorina saxatilis.</title>
        <authorList>
            <person name="De Jode A."/>
            <person name="Faria R."/>
            <person name="Formenti G."/>
            <person name="Sims Y."/>
            <person name="Smith T.P."/>
            <person name="Tracey A."/>
            <person name="Wood J.M.D."/>
            <person name="Zagrodzka Z.B."/>
            <person name="Johannesson K."/>
            <person name="Butlin R.K."/>
            <person name="Leder E.H."/>
        </authorList>
    </citation>
    <scope>NUCLEOTIDE SEQUENCE [LARGE SCALE GENOMIC DNA]</scope>
    <source>
        <strain evidence="3">Snail1</strain>
        <tissue evidence="3">Muscle</tissue>
    </source>
</reference>
<feature type="region of interest" description="Disordered" evidence="1">
    <location>
        <begin position="333"/>
        <end position="873"/>
    </location>
</feature>
<dbReference type="SUPFAM" id="SSF81321">
    <property type="entry name" value="Family A G protein-coupled receptor-like"/>
    <property type="match status" value="1"/>
</dbReference>
<evidence type="ECO:0000256" key="2">
    <source>
        <dbReference type="SAM" id="Phobius"/>
    </source>
</evidence>
<dbReference type="EMBL" id="JBAMIC010000022">
    <property type="protein sequence ID" value="KAK7091218.1"/>
    <property type="molecule type" value="Genomic_DNA"/>
</dbReference>